<proteinExistence type="inferred from homology"/>
<dbReference type="PANTHER" id="PTHR37828:SF1">
    <property type="entry name" value="YCII-RELATED DOMAIN-CONTAINING PROTEIN"/>
    <property type="match status" value="1"/>
</dbReference>
<organism evidence="3 4">
    <name type="scientific">Anaeromicrobium sediminis</name>
    <dbReference type="NCBI Taxonomy" id="1478221"/>
    <lineage>
        <taxon>Bacteria</taxon>
        <taxon>Bacillati</taxon>
        <taxon>Bacillota</taxon>
        <taxon>Clostridia</taxon>
        <taxon>Peptostreptococcales</taxon>
        <taxon>Thermotaleaceae</taxon>
        <taxon>Anaeromicrobium</taxon>
    </lineage>
</organism>
<name>A0A267ML30_9FIRM</name>
<accession>A0A267ML30</accession>
<gene>
    <name evidence="3" type="ORF">CCE28_05170</name>
</gene>
<evidence type="ECO:0000256" key="1">
    <source>
        <dbReference type="ARBA" id="ARBA00007689"/>
    </source>
</evidence>
<dbReference type="Pfam" id="PF03795">
    <property type="entry name" value="YCII"/>
    <property type="match status" value="1"/>
</dbReference>
<dbReference type="InterPro" id="IPR011008">
    <property type="entry name" value="Dimeric_a/b-barrel"/>
</dbReference>
<evidence type="ECO:0000259" key="2">
    <source>
        <dbReference type="Pfam" id="PF03795"/>
    </source>
</evidence>
<comment type="caution">
    <text evidence="3">The sequence shown here is derived from an EMBL/GenBank/DDBJ whole genome shotgun (WGS) entry which is preliminary data.</text>
</comment>
<dbReference type="Proteomes" id="UP000216024">
    <property type="component" value="Unassembled WGS sequence"/>
</dbReference>
<evidence type="ECO:0000313" key="3">
    <source>
        <dbReference type="EMBL" id="PAB60291.1"/>
    </source>
</evidence>
<dbReference type="InterPro" id="IPR005545">
    <property type="entry name" value="YCII"/>
</dbReference>
<dbReference type="Gene3D" id="3.30.70.1060">
    <property type="entry name" value="Dimeric alpha+beta barrel"/>
    <property type="match status" value="1"/>
</dbReference>
<keyword evidence="4" id="KW-1185">Reference proteome</keyword>
<dbReference type="EMBL" id="NIBG01000003">
    <property type="protein sequence ID" value="PAB60291.1"/>
    <property type="molecule type" value="Genomic_DNA"/>
</dbReference>
<dbReference type="RefSeq" id="WP_095131668.1">
    <property type="nucleotide sequence ID" value="NZ_NIBG01000003.1"/>
</dbReference>
<feature type="domain" description="YCII-related" evidence="2">
    <location>
        <begin position="13"/>
        <end position="83"/>
    </location>
</feature>
<reference evidence="3 4" key="1">
    <citation type="submission" date="2017-06" db="EMBL/GenBank/DDBJ databases">
        <title>Draft genome sequence of anaerobic fermentative bacterium Anaeromicrobium sediminis DY2726D isolated from West Pacific Ocean sediments.</title>
        <authorList>
            <person name="Zeng X."/>
        </authorList>
    </citation>
    <scope>NUCLEOTIDE SEQUENCE [LARGE SCALE GENOMIC DNA]</scope>
    <source>
        <strain evidence="3 4">DY2726D</strain>
    </source>
</reference>
<sequence>MPYFIAFLNKVDPEKDKELLEIHIDYLNKHIELGNIYAKGPFMDHSGGLIIYKAADYDTAYKLASEDPAVKEKSRELIFKEWKSTLEE</sequence>
<dbReference type="SUPFAM" id="SSF54909">
    <property type="entry name" value="Dimeric alpha+beta barrel"/>
    <property type="match status" value="1"/>
</dbReference>
<dbReference type="AlphaFoldDB" id="A0A267ML30"/>
<dbReference type="PANTHER" id="PTHR37828">
    <property type="entry name" value="GSR2449 PROTEIN"/>
    <property type="match status" value="1"/>
</dbReference>
<protein>
    <recommendedName>
        <fullName evidence="2">YCII-related domain-containing protein</fullName>
    </recommendedName>
</protein>
<comment type="similarity">
    <text evidence="1">Belongs to the YciI family.</text>
</comment>
<evidence type="ECO:0000313" key="4">
    <source>
        <dbReference type="Proteomes" id="UP000216024"/>
    </source>
</evidence>
<dbReference type="OrthoDB" id="162319at2"/>